<feature type="transmembrane region" description="Helical" evidence="10">
    <location>
        <begin position="222"/>
        <end position="247"/>
    </location>
</feature>
<dbReference type="InterPro" id="IPR050222">
    <property type="entry name" value="MATE_MdtK"/>
</dbReference>
<evidence type="ECO:0000256" key="9">
    <source>
        <dbReference type="ARBA" id="ARBA00031636"/>
    </source>
</evidence>
<keyword evidence="6 10" id="KW-1133">Transmembrane helix</keyword>
<evidence type="ECO:0000256" key="6">
    <source>
        <dbReference type="ARBA" id="ARBA00022989"/>
    </source>
</evidence>
<feature type="transmembrane region" description="Helical" evidence="10">
    <location>
        <begin position="122"/>
        <end position="143"/>
    </location>
</feature>
<feature type="transmembrane region" description="Helical" evidence="10">
    <location>
        <begin position="422"/>
        <end position="442"/>
    </location>
</feature>
<feature type="transmembrane region" description="Helical" evidence="10">
    <location>
        <begin position="197"/>
        <end position="216"/>
    </location>
</feature>
<feature type="transmembrane region" description="Helical" evidence="10">
    <location>
        <begin position="308"/>
        <end position="332"/>
    </location>
</feature>
<protein>
    <recommendedName>
        <fullName evidence="9">Multidrug-efflux transporter</fullName>
    </recommendedName>
</protein>
<evidence type="ECO:0000313" key="11">
    <source>
        <dbReference type="EMBL" id="MBK3517895.1"/>
    </source>
</evidence>
<gene>
    <name evidence="11" type="ORF">JIV24_11175</name>
</gene>
<evidence type="ECO:0000256" key="10">
    <source>
        <dbReference type="SAM" id="Phobius"/>
    </source>
</evidence>
<evidence type="ECO:0000256" key="7">
    <source>
        <dbReference type="ARBA" id="ARBA00023065"/>
    </source>
</evidence>
<evidence type="ECO:0000256" key="2">
    <source>
        <dbReference type="ARBA" id="ARBA00022448"/>
    </source>
</evidence>
<dbReference type="PANTHER" id="PTHR43298:SF2">
    <property type="entry name" value="FMN_FAD EXPORTER YEEO-RELATED"/>
    <property type="match status" value="1"/>
</dbReference>
<evidence type="ECO:0000256" key="4">
    <source>
        <dbReference type="ARBA" id="ARBA00022475"/>
    </source>
</evidence>
<keyword evidence="5 10" id="KW-0812">Transmembrane</keyword>
<dbReference type="Pfam" id="PF01554">
    <property type="entry name" value="MatE"/>
    <property type="match status" value="2"/>
</dbReference>
<dbReference type="CDD" id="cd13139">
    <property type="entry name" value="MATE_like_14"/>
    <property type="match status" value="1"/>
</dbReference>
<dbReference type="InterPro" id="IPR002528">
    <property type="entry name" value="MATE_fam"/>
</dbReference>
<dbReference type="PIRSF" id="PIRSF006603">
    <property type="entry name" value="DinF"/>
    <property type="match status" value="1"/>
</dbReference>
<keyword evidence="8 10" id="KW-0472">Membrane</keyword>
<keyword evidence="12" id="KW-1185">Reference proteome</keyword>
<feature type="transmembrane region" description="Helical" evidence="10">
    <location>
        <begin position="273"/>
        <end position="296"/>
    </location>
</feature>
<sequence length="478" mass="51914">MTKQNSSILLSKINKKQLSTIWKDFKDALAGSSQDYTQIPLNKAVFLLAIPMVLEMVMESVFAVVDIYFVGRLGADAVATVGITESVLTIIYAIAFGLSMATTALVSRRIGEKNRSEASKEAMQAIITGFVISVVIAVPGVFFAKDLLRLMGASPAIVDELSVYTSIMFGGNVVIMLLFINNAIFRGAGDAAIAMRMLWIANGLNIILDPLLIFGIGPFPELGVAGAAIATNIGRGLAVIYQLYILWKGNGRVNLSGLAIRVDWMRITHLVKISLGGIAQSLIATSSWIFLVRIISNFGSEVLAGYTIGIRIIIFSLLPSWGLSNAAATLVGQNLGANQSQRAEKAVWGVARINLIFLVSLSFLFIIFPDWFVQLFSDDQAVIDAGIKCLRIVAYGFGFYGIGMVMTQAFNGAGDTRTPTRINIVAFWMIEIPLAYLMAMHLGLKEDGAFYAIIIAEACMTLMAAYLFKKGRWKKEAI</sequence>
<comment type="caution">
    <text evidence="11">The sequence shown here is derived from an EMBL/GenBank/DDBJ whole genome shotgun (WGS) entry which is preliminary data.</text>
</comment>
<evidence type="ECO:0000256" key="5">
    <source>
        <dbReference type="ARBA" id="ARBA00022692"/>
    </source>
</evidence>
<keyword evidence="2" id="KW-0813">Transport</keyword>
<dbReference type="NCBIfam" id="TIGR00797">
    <property type="entry name" value="matE"/>
    <property type="match status" value="1"/>
</dbReference>
<name>A0ABS1HJX0_9BACT</name>
<evidence type="ECO:0000313" key="12">
    <source>
        <dbReference type="Proteomes" id="UP000605676"/>
    </source>
</evidence>
<dbReference type="Proteomes" id="UP000605676">
    <property type="component" value="Unassembled WGS sequence"/>
</dbReference>
<feature type="transmembrane region" description="Helical" evidence="10">
    <location>
        <begin position="44"/>
        <end position="70"/>
    </location>
</feature>
<evidence type="ECO:0000256" key="3">
    <source>
        <dbReference type="ARBA" id="ARBA00022449"/>
    </source>
</evidence>
<keyword evidence="3" id="KW-0050">Antiport</keyword>
<dbReference type="EMBL" id="JAENRR010000023">
    <property type="protein sequence ID" value="MBK3517895.1"/>
    <property type="molecule type" value="Genomic_DNA"/>
</dbReference>
<proteinExistence type="predicted"/>
<feature type="transmembrane region" description="Helical" evidence="10">
    <location>
        <begin position="353"/>
        <end position="372"/>
    </location>
</feature>
<evidence type="ECO:0000256" key="1">
    <source>
        <dbReference type="ARBA" id="ARBA00004651"/>
    </source>
</evidence>
<dbReference type="PANTHER" id="PTHR43298">
    <property type="entry name" value="MULTIDRUG RESISTANCE PROTEIN NORM-RELATED"/>
    <property type="match status" value="1"/>
</dbReference>
<feature type="transmembrane region" description="Helical" evidence="10">
    <location>
        <begin position="163"/>
        <end position="185"/>
    </location>
</feature>
<dbReference type="RefSeq" id="WP_200465123.1">
    <property type="nucleotide sequence ID" value="NZ_JAENRR010000023.1"/>
</dbReference>
<dbReference type="InterPro" id="IPR048279">
    <property type="entry name" value="MdtK-like"/>
</dbReference>
<feature type="transmembrane region" description="Helical" evidence="10">
    <location>
        <begin position="392"/>
        <end position="410"/>
    </location>
</feature>
<evidence type="ECO:0000256" key="8">
    <source>
        <dbReference type="ARBA" id="ARBA00023136"/>
    </source>
</evidence>
<comment type="subcellular location">
    <subcellularLocation>
        <location evidence="1">Cell membrane</location>
        <topology evidence="1">Multi-pass membrane protein</topology>
    </subcellularLocation>
</comment>
<organism evidence="11 12">
    <name type="scientific">Carboxylicivirga marina</name>
    <dbReference type="NCBI Taxonomy" id="2800988"/>
    <lineage>
        <taxon>Bacteria</taxon>
        <taxon>Pseudomonadati</taxon>
        <taxon>Bacteroidota</taxon>
        <taxon>Bacteroidia</taxon>
        <taxon>Marinilabiliales</taxon>
        <taxon>Marinilabiliaceae</taxon>
        <taxon>Carboxylicivirga</taxon>
    </lineage>
</organism>
<keyword evidence="7" id="KW-0406">Ion transport</keyword>
<reference evidence="11 12" key="1">
    <citation type="submission" date="2021-01" db="EMBL/GenBank/DDBJ databases">
        <title>Carboxyliciviraga sp.nov., isolated from coastal sediments.</title>
        <authorList>
            <person name="Lu D."/>
            <person name="Zhang T."/>
        </authorList>
    </citation>
    <scope>NUCLEOTIDE SEQUENCE [LARGE SCALE GENOMIC DNA]</scope>
    <source>
        <strain evidence="11 12">N1Y132</strain>
    </source>
</reference>
<keyword evidence="4" id="KW-1003">Cell membrane</keyword>
<accession>A0ABS1HJX0</accession>
<feature type="transmembrane region" description="Helical" evidence="10">
    <location>
        <begin position="90"/>
        <end position="110"/>
    </location>
</feature>
<feature type="transmembrane region" description="Helical" evidence="10">
    <location>
        <begin position="448"/>
        <end position="468"/>
    </location>
</feature>